<dbReference type="PANTHER" id="PTHR46211:SF14">
    <property type="entry name" value="GLYCEROPHOSPHODIESTER PHOSPHODIESTERASE"/>
    <property type="match status" value="1"/>
</dbReference>
<dbReference type="InterPro" id="IPR030395">
    <property type="entry name" value="GP_PDE_dom"/>
</dbReference>
<evidence type="ECO:0000313" key="3">
    <source>
        <dbReference type="Proteomes" id="UP001366085"/>
    </source>
</evidence>
<feature type="domain" description="GP-PDE" evidence="1">
    <location>
        <begin position="12"/>
        <end position="255"/>
    </location>
</feature>
<accession>A0ABU8LNG9</accession>
<dbReference type="Proteomes" id="UP001366085">
    <property type="component" value="Unassembled WGS sequence"/>
</dbReference>
<dbReference type="SUPFAM" id="SSF51695">
    <property type="entry name" value="PLC-like phosphodiesterases"/>
    <property type="match status" value="1"/>
</dbReference>
<dbReference type="Pfam" id="PF03009">
    <property type="entry name" value="GDPD"/>
    <property type="match status" value="1"/>
</dbReference>
<organism evidence="2 3">
    <name type="scientific">Microbacterium istanbulense</name>
    <dbReference type="NCBI Taxonomy" id="3122049"/>
    <lineage>
        <taxon>Bacteria</taxon>
        <taxon>Bacillati</taxon>
        <taxon>Actinomycetota</taxon>
        <taxon>Actinomycetes</taxon>
        <taxon>Micrococcales</taxon>
        <taxon>Microbacteriaceae</taxon>
        <taxon>Microbacterium</taxon>
    </lineage>
</organism>
<dbReference type="RefSeq" id="WP_337321859.1">
    <property type="nucleotide sequence ID" value="NZ_JBBDGN010000018.1"/>
</dbReference>
<dbReference type="PANTHER" id="PTHR46211">
    <property type="entry name" value="GLYCEROPHOSPHORYL DIESTER PHOSPHODIESTERASE"/>
    <property type="match status" value="1"/>
</dbReference>
<keyword evidence="3" id="KW-1185">Reference proteome</keyword>
<name>A0ABU8LNG9_9MICO</name>
<evidence type="ECO:0000259" key="1">
    <source>
        <dbReference type="PROSITE" id="PS51704"/>
    </source>
</evidence>
<sequence length="258" mass="27241">MSHPYFDGPRQPRVFAHRGLVAPGGDGPAVWENTALAFAAAHATGAEYIETDCRLTADGDVVLVHDDTLARLNGDTRPIDTMRTVELERIFADHGGLMTVKDALASFPSMRFNIDAKTTAVAAPLGRVIADDAHRVLVTSFADANRKAAVAAALAAGAEIRPATSGGRNTILALRGFTAVRLSPARALTEIDAVQIPERQGPVKIVTPTVIDAAHRLGVEVHVWTVNDPDDMVRLVDAGVDGIVSDRADLAVAALHAP</sequence>
<comment type="caution">
    <text evidence="2">The sequence shown here is derived from an EMBL/GenBank/DDBJ whole genome shotgun (WGS) entry which is preliminary data.</text>
</comment>
<dbReference type="PROSITE" id="PS51704">
    <property type="entry name" value="GP_PDE"/>
    <property type="match status" value="1"/>
</dbReference>
<protein>
    <submittedName>
        <fullName evidence="2">Glycerophosphodiester phosphodiesterase family protein</fullName>
    </submittedName>
</protein>
<reference evidence="2 3" key="1">
    <citation type="submission" date="2024-02" db="EMBL/GenBank/DDBJ databases">
        <authorList>
            <person name="Saticioglu I.B."/>
        </authorList>
    </citation>
    <scope>NUCLEOTIDE SEQUENCE [LARGE SCALE GENOMIC DNA]</scope>
    <source>
        <strain evidence="2 3">Mu-43</strain>
    </source>
</reference>
<dbReference type="Gene3D" id="3.20.20.190">
    <property type="entry name" value="Phosphatidylinositol (PI) phosphodiesterase"/>
    <property type="match status" value="1"/>
</dbReference>
<proteinExistence type="predicted"/>
<dbReference type="InterPro" id="IPR017946">
    <property type="entry name" value="PLC-like_Pdiesterase_TIM-brl"/>
</dbReference>
<evidence type="ECO:0000313" key="2">
    <source>
        <dbReference type="EMBL" id="MEJ1092871.1"/>
    </source>
</evidence>
<gene>
    <name evidence="2" type="ORF">WDU93_14380</name>
</gene>
<dbReference type="EMBL" id="JBBDGN010000018">
    <property type="protein sequence ID" value="MEJ1092871.1"/>
    <property type="molecule type" value="Genomic_DNA"/>
</dbReference>